<accession>A0A518BR62</accession>
<feature type="domain" description="VOC" evidence="1">
    <location>
        <begin position="13"/>
        <end position="128"/>
    </location>
</feature>
<dbReference type="EMBL" id="CP036287">
    <property type="protein sequence ID" value="QDU69462.1"/>
    <property type="molecule type" value="Genomic_DNA"/>
</dbReference>
<dbReference type="SUPFAM" id="SSF54593">
    <property type="entry name" value="Glyoxalase/Bleomycin resistance protein/Dihydroxybiphenyl dioxygenase"/>
    <property type="match status" value="1"/>
</dbReference>
<evidence type="ECO:0000313" key="2">
    <source>
        <dbReference type="EMBL" id="QDU69462.1"/>
    </source>
</evidence>
<dbReference type="AlphaFoldDB" id="A0A518BR62"/>
<dbReference type="InterPro" id="IPR037523">
    <property type="entry name" value="VOC_core"/>
</dbReference>
<proteinExistence type="predicted"/>
<dbReference type="RefSeq" id="WP_419191847.1">
    <property type="nucleotide sequence ID" value="NZ_CP036287.1"/>
</dbReference>
<reference evidence="2 3" key="1">
    <citation type="submission" date="2019-02" db="EMBL/GenBank/DDBJ databases">
        <title>Deep-cultivation of Planctomycetes and their phenomic and genomic characterization uncovers novel biology.</title>
        <authorList>
            <person name="Wiegand S."/>
            <person name="Jogler M."/>
            <person name="Boedeker C."/>
            <person name="Pinto D."/>
            <person name="Vollmers J."/>
            <person name="Rivas-Marin E."/>
            <person name="Kohn T."/>
            <person name="Peeters S.H."/>
            <person name="Heuer A."/>
            <person name="Rast P."/>
            <person name="Oberbeckmann S."/>
            <person name="Bunk B."/>
            <person name="Jeske O."/>
            <person name="Meyerdierks A."/>
            <person name="Storesund J.E."/>
            <person name="Kallscheuer N."/>
            <person name="Luecker S."/>
            <person name="Lage O.M."/>
            <person name="Pohl T."/>
            <person name="Merkel B.J."/>
            <person name="Hornburger P."/>
            <person name="Mueller R.-W."/>
            <person name="Bruemmer F."/>
            <person name="Labrenz M."/>
            <person name="Spormann A.M."/>
            <person name="Op den Camp H."/>
            <person name="Overmann J."/>
            <person name="Amann R."/>
            <person name="Jetten M.S.M."/>
            <person name="Mascher T."/>
            <person name="Medema M.H."/>
            <person name="Devos D.P."/>
            <person name="Kaster A.-K."/>
            <person name="Ovreas L."/>
            <person name="Rohde M."/>
            <person name="Galperin M.Y."/>
            <person name="Jogler C."/>
        </authorList>
    </citation>
    <scope>NUCLEOTIDE SEQUENCE [LARGE SCALE GENOMIC DNA]</scope>
    <source>
        <strain evidence="2 3">Pla133</strain>
    </source>
</reference>
<evidence type="ECO:0000259" key="1">
    <source>
        <dbReference type="PROSITE" id="PS51819"/>
    </source>
</evidence>
<keyword evidence="3" id="KW-1185">Reference proteome</keyword>
<dbReference type="InterPro" id="IPR004360">
    <property type="entry name" value="Glyas_Fos-R_dOase_dom"/>
</dbReference>
<evidence type="ECO:0000313" key="3">
    <source>
        <dbReference type="Proteomes" id="UP000316921"/>
    </source>
</evidence>
<dbReference type="Proteomes" id="UP000316921">
    <property type="component" value="Chromosome"/>
</dbReference>
<dbReference type="InterPro" id="IPR052164">
    <property type="entry name" value="Anthracycline_SecMetBiosynth"/>
</dbReference>
<organism evidence="2 3">
    <name type="scientific">Engelhardtia mirabilis</name>
    <dbReference type="NCBI Taxonomy" id="2528011"/>
    <lineage>
        <taxon>Bacteria</taxon>
        <taxon>Pseudomonadati</taxon>
        <taxon>Planctomycetota</taxon>
        <taxon>Planctomycetia</taxon>
        <taxon>Planctomycetia incertae sedis</taxon>
        <taxon>Engelhardtia</taxon>
    </lineage>
</organism>
<dbReference type="PANTHER" id="PTHR33993:SF14">
    <property type="entry name" value="GB|AAF24581.1"/>
    <property type="match status" value="1"/>
</dbReference>
<dbReference type="Gene3D" id="3.10.180.10">
    <property type="entry name" value="2,3-Dihydroxybiphenyl 1,2-Dioxygenase, domain 1"/>
    <property type="match status" value="1"/>
</dbReference>
<dbReference type="Pfam" id="PF00903">
    <property type="entry name" value="Glyoxalase"/>
    <property type="match status" value="1"/>
</dbReference>
<protein>
    <submittedName>
        <fullName evidence="2">Glyoxalase-like domain protein</fullName>
    </submittedName>
</protein>
<dbReference type="InterPro" id="IPR029068">
    <property type="entry name" value="Glyas_Bleomycin-R_OHBP_Dase"/>
</dbReference>
<name>A0A518BR62_9BACT</name>
<dbReference type="KEGG" id="pbap:Pla133_45820"/>
<dbReference type="PROSITE" id="PS51819">
    <property type="entry name" value="VOC"/>
    <property type="match status" value="1"/>
</dbReference>
<dbReference type="PANTHER" id="PTHR33993">
    <property type="entry name" value="GLYOXALASE-RELATED"/>
    <property type="match status" value="1"/>
</dbReference>
<gene>
    <name evidence="2" type="ORF">Pla133_45820</name>
</gene>
<sequence>MSDSQGPVMGTIGWHDLTVPPEQTEAVRDFYAAVLGWSPEAVPVEDYSDFNMNDSAGNPTAGVCHAQGANAGMPAQWILYTIIPDLDASLAACKERGGELVVGPKSMGEARYAVIRDPAGAVMGLYQP</sequence>
<dbReference type="CDD" id="cd07247">
    <property type="entry name" value="SgaA_N_like"/>
    <property type="match status" value="1"/>
</dbReference>